<keyword evidence="3" id="KW-0238">DNA-binding</keyword>
<dbReference type="PANTHER" id="PTHR34294:SF1">
    <property type="entry name" value="TRANSCRIPTIONAL REGULATOR LSRR"/>
    <property type="match status" value="1"/>
</dbReference>
<dbReference type="InterPro" id="IPR051054">
    <property type="entry name" value="SorC_transcr_regulators"/>
</dbReference>
<dbReference type="Proteomes" id="UP001556196">
    <property type="component" value="Unassembled WGS sequence"/>
</dbReference>
<comment type="similarity">
    <text evidence="1">Belongs to the SorC transcriptional regulatory family.</text>
</comment>
<dbReference type="EMBL" id="JBFOCI010000004">
    <property type="protein sequence ID" value="MEW9807343.1"/>
    <property type="molecule type" value="Genomic_DNA"/>
</dbReference>
<proteinExistence type="inferred from homology"/>
<dbReference type="RefSeq" id="WP_367724509.1">
    <property type="nucleotide sequence ID" value="NZ_JBFOCI010000004.1"/>
</dbReference>
<keyword evidence="7" id="KW-1185">Reference proteome</keyword>
<organism evidence="6 7">
    <name type="scientific">Mesorhizobium marinum</name>
    <dbReference type="NCBI Taxonomy" id="3228790"/>
    <lineage>
        <taxon>Bacteria</taxon>
        <taxon>Pseudomonadati</taxon>
        <taxon>Pseudomonadota</taxon>
        <taxon>Alphaproteobacteria</taxon>
        <taxon>Hyphomicrobiales</taxon>
        <taxon>Phyllobacteriaceae</taxon>
        <taxon>Mesorhizobium</taxon>
    </lineage>
</organism>
<dbReference type="Gene3D" id="1.10.10.10">
    <property type="entry name" value="Winged helix-like DNA-binding domain superfamily/Winged helix DNA-binding domain"/>
    <property type="match status" value="1"/>
</dbReference>
<reference evidence="6 7" key="1">
    <citation type="submission" date="2024-06" db="EMBL/GenBank/DDBJ databases">
        <authorList>
            <person name="Tuo L."/>
        </authorList>
    </citation>
    <scope>NUCLEOTIDE SEQUENCE [LARGE SCALE GENOMIC DNA]</scope>
    <source>
        <strain evidence="6 7">ZMM04-5</strain>
    </source>
</reference>
<evidence type="ECO:0000259" key="5">
    <source>
        <dbReference type="Pfam" id="PF04198"/>
    </source>
</evidence>
<dbReference type="Gene3D" id="3.40.50.1360">
    <property type="match status" value="1"/>
</dbReference>
<gene>
    <name evidence="6" type="ORF">ABUE31_15220</name>
</gene>
<dbReference type="PANTHER" id="PTHR34294">
    <property type="entry name" value="TRANSCRIPTIONAL REGULATOR-RELATED"/>
    <property type="match status" value="1"/>
</dbReference>
<comment type="caution">
    <text evidence="6">The sequence shown here is derived from an EMBL/GenBank/DDBJ whole genome shotgun (WGS) entry which is preliminary data.</text>
</comment>
<evidence type="ECO:0000256" key="2">
    <source>
        <dbReference type="ARBA" id="ARBA00023015"/>
    </source>
</evidence>
<keyword evidence="4" id="KW-0804">Transcription</keyword>
<evidence type="ECO:0000313" key="7">
    <source>
        <dbReference type="Proteomes" id="UP001556196"/>
    </source>
</evidence>
<accession>A0ABV3R264</accession>
<dbReference type="InterPro" id="IPR037171">
    <property type="entry name" value="NagB/RpiA_transferase-like"/>
</dbReference>
<evidence type="ECO:0000256" key="3">
    <source>
        <dbReference type="ARBA" id="ARBA00023125"/>
    </source>
</evidence>
<protein>
    <submittedName>
        <fullName evidence="6">Sugar-binding transcriptional regulator</fullName>
    </submittedName>
</protein>
<sequence length="321" mass="33917">MSIRQDTAAANPRLDDAARAGWLYYVAGNTQDQIATKLGISRQSAQRLVSLAVSEGLIKVRVDHPIAKCLDLAARLGARFALDFIEVVPSDPGSSSTTIGVAQAAAAEIEKRLRAETPLVMAIGTGRTLKAAIEQLPQMDCPQHKIVSLTGNIAPDGSAAFYNVIFSMADRIKARAFPMPLPVIASSAEERAMLLSQPMIQPTLELAARADVTFVGIGDLGPKAPLYEDGFITEAELKAIQKAGGVAEIVGWVFDREGRLIEGATNDRVASAPLPSRERSLVVALAMGENKLPGIAAAVTRRLVNGLVTDERTASALLAAG</sequence>
<name>A0ABV3R264_9HYPH</name>
<dbReference type="Pfam" id="PF04198">
    <property type="entry name" value="Sugar-bind"/>
    <property type="match status" value="1"/>
</dbReference>
<dbReference type="InterPro" id="IPR007324">
    <property type="entry name" value="Sugar-bd_dom_put"/>
</dbReference>
<keyword evidence="2" id="KW-0805">Transcription regulation</keyword>
<evidence type="ECO:0000256" key="1">
    <source>
        <dbReference type="ARBA" id="ARBA00010466"/>
    </source>
</evidence>
<dbReference type="SUPFAM" id="SSF100950">
    <property type="entry name" value="NagB/RpiA/CoA transferase-like"/>
    <property type="match status" value="1"/>
</dbReference>
<evidence type="ECO:0000256" key="4">
    <source>
        <dbReference type="ARBA" id="ARBA00023163"/>
    </source>
</evidence>
<dbReference type="InterPro" id="IPR036388">
    <property type="entry name" value="WH-like_DNA-bd_sf"/>
</dbReference>
<evidence type="ECO:0000313" key="6">
    <source>
        <dbReference type="EMBL" id="MEW9807343.1"/>
    </source>
</evidence>
<feature type="domain" description="Sugar-binding" evidence="5">
    <location>
        <begin position="65"/>
        <end position="319"/>
    </location>
</feature>